<reference evidence="2" key="1">
    <citation type="journal article" date="2014" name="Int. J. Syst. Evol. Microbiol.">
        <title>Complete genome sequence of Corynebacterium casei LMG S-19264T (=DSM 44701T), isolated from a smear-ripened cheese.</title>
        <authorList>
            <consortium name="US DOE Joint Genome Institute (JGI-PGF)"/>
            <person name="Walter F."/>
            <person name="Albersmeier A."/>
            <person name="Kalinowski J."/>
            <person name="Ruckert C."/>
        </authorList>
    </citation>
    <scope>NUCLEOTIDE SEQUENCE</scope>
    <source>
        <strain evidence="2">CGMCC 1.12506</strain>
    </source>
</reference>
<accession>A0A916Y611</accession>
<dbReference type="EMBL" id="BMFG01000009">
    <property type="protein sequence ID" value="GGD32373.1"/>
    <property type="molecule type" value="Genomic_DNA"/>
</dbReference>
<comment type="caution">
    <text evidence="2">The sequence shown here is derived from an EMBL/GenBank/DDBJ whole genome shotgun (WGS) entry which is preliminary data.</text>
</comment>
<dbReference type="Proteomes" id="UP000625735">
    <property type="component" value="Unassembled WGS sequence"/>
</dbReference>
<organism evidence="2 3">
    <name type="scientific">Flavobacterium orientale</name>
    <dbReference type="NCBI Taxonomy" id="1756020"/>
    <lineage>
        <taxon>Bacteria</taxon>
        <taxon>Pseudomonadati</taxon>
        <taxon>Bacteroidota</taxon>
        <taxon>Flavobacteriia</taxon>
        <taxon>Flavobacteriales</taxon>
        <taxon>Flavobacteriaceae</taxon>
        <taxon>Flavobacterium</taxon>
    </lineage>
</organism>
<evidence type="ECO:0000256" key="1">
    <source>
        <dbReference type="SAM" id="Phobius"/>
    </source>
</evidence>
<dbReference type="AlphaFoldDB" id="A0A916Y611"/>
<keyword evidence="3" id="KW-1185">Reference proteome</keyword>
<evidence type="ECO:0000313" key="2">
    <source>
        <dbReference type="EMBL" id="GGD32373.1"/>
    </source>
</evidence>
<feature type="transmembrane region" description="Helical" evidence="1">
    <location>
        <begin position="79"/>
        <end position="96"/>
    </location>
</feature>
<keyword evidence="1" id="KW-1133">Transmembrane helix</keyword>
<feature type="transmembrane region" description="Helical" evidence="1">
    <location>
        <begin position="161"/>
        <end position="183"/>
    </location>
</feature>
<reference evidence="2" key="2">
    <citation type="submission" date="2020-09" db="EMBL/GenBank/DDBJ databases">
        <authorList>
            <person name="Sun Q."/>
            <person name="Zhou Y."/>
        </authorList>
    </citation>
    <scope>NUCLEOTIDE SEQUENCE</scope>
    <source>
        <strain evidence="2">CGMCC 1.12506</strain>
    </source>
</reference>
<sequence>MEVTKKDVENLIEVRKQNTFLNHLWNVFSRDMSSKGEIKINEIKVWKQNMWNVTFYPIFTFTFNDKNHLTKIKDELNPIAKTFIAILFLAIFYIIIPENLSDFNFNLRSLTILITIIFLIIWLSRVVYKYEKNNQLKEIFEILDIEVEDEDAEKEWSLKNIFIRILTYPFSFFVIAISVWSFFNDGIEGMIRGFFGIVICAIYLYSDIKMIVRAKKTIGNRISNKRQS</sequence>
<evidence type="ECO:0000313" key="3">
    <source>
        <dbReference type="Proteomes" id="UP000625735"/>
    </source>
</evidence>
<proteinExistence type="predicted"/>
<name>A0A916Y611_9FLAO</name>
<feature type="transmembrane region" description="Helical" evidence="1">
    <location>
        <begin position="189"/>
        <end position="206"/>
    </location>
</feature>
<dbReference type="RefSeq" id="WP_188362731.1">
    <property type="nucleotide sequence ID" value="NZ_BMFG01000009.1"/>
</dbReference>
<protein>
    <submittedName>
        <fullName evidence="2">Uncharacterized protein</fullName>
    </submittedName>
</protein>
<keyword evidence="1" id="KW-0472">Membrane</keyword>
<feature type="transmembrane region" description="Helical" evidence="1">
    <location>
        <begin position="108"/>
        <end position="128"/>
    </location>
</feature>
<gene>
    <name evidence="2" type="ORF">GCM10011343_23050</name>
</gene>
<keyword evidence="1" id="KW-0812">Transmembrane</keyword>